<dbReference type="GO" id="GO:0005737">
    <property type="term" value="C:cytoplasm"/>
    <property type="evidence" value="ECO:0007669"/>
    <property type="project" value="UniProtKB-SubCell"/>
</dbReference>
<gene>
    <name evidence="1" type="primary">ubiJ</name>
    <name evidence="3" type="ORF">MAQ5080_02344</name>
</gene>
<comment type="function">
    <text evidence="1">Required for ubiquinone (coenzyme Q) biosynthesis. Binds hydrophobic ubiquinone biosynthetic intermediates via its SCP2 domain and is essential for the stability of the Ubi complex. May constitute a docking platform where Ubi enzymes assemble and access their SCP2-bound polyprenyl substrates.</text>
</comment>
<dbReference type="GO" id="GO:0006744">
    <property type="term" value="P:ubiquinone biosynthetic process"/>
    <property type="evidence" value="ECO:0007669"/>
    <property type="project" value="UniProtKB-UniRule"/>
</dbReference>
<reference evidence="3 4" key="1">
    <citation type="submission" date="2016-06" db="EMBL/GenBank/DDBJ databases">
        <authorList>
            <person name="Kjaerup R.B."/>
            <person name="Dalgaard T.S."/>
            <person name="Juul-Madsen H.R."/>
        </authorList>
    </citation>
    <scope>NUCLEOTIDE SEQUENCE [LARGE SCALE GENOMIC DNA]</scope>
    <source>
        <strain evidence="3 4">CECT 5080</strain>
    </source>
</reference>
<comment type="subcellular location">
    <subcellularLocation>
        <location evidence="1">Cytoplasm</location>
    </subcellularLocation>
</comment>
<dbReference type="AlphaFoldDB" id="A0A1A8TGX4"/>
<evidence type="ECO:0000313" key="3">
    <source>
        <dbReference type="EMBL" id="SBS32745.1"/>
    </source>
</evidence>
<keyword evidence="1" id="KW-0831">Ubiquinone biosynthesis</keyword>
<dbReference type="OrthoDB" id="9796077at2"/>
<dbReference type="InterPro" id="IPR038989">
    <property type="entry name" value="UbiJ"/>
</dbReference>
<dbReference type="PANTHER" id="PTHR38693:SF1">
    <property type="entry name" value="UBIQUINONE BIOSYNTHESIS ACCESSORY FACTOR UBIJ"/>
    <property type="match status" value="1"/>
</dbReference>
<dbReference type="PANTHER" id="PTHR38693">
    <property type="entry name" value="UBIQUINONE BIOSYNTHESIS PROTEIN UBIJ"/>
    <property type="match status" value="1"/>
</dbReference>
<keyword evidence="1" id="KW-0963">Cytoplasm</keyword>
<dbReference type="UniPathway" id="UPA00232"/>
<dbReference type="Proteomes" id="UP000092627">
    <property type="component" value="Unassembled WGS sequence"/>
</dbReference>
<dbReference type="Pfam" id="PF02036">
    <property type="entry name" value="SCP2"/>
    <property type="match status" value="1"/>
</dbReference>
<sequence length="208" mass="23535">MTISLAALGSIEHAVNYALKQDPPSQRHLAKLAGQQIFLEVEDFNLILQIHVLEEGVMLDRPESMDEVELDPKLDTHVKGPSSAYRKLLEGDGFFDGDLRIRGNAQALMTLHKVMQGFEFDWEGLLADKVGDLAAATFARLIRTQWSITKEVATNARVQLVNYLQSNSELLPSKIEFDHFVDESERLGMQIDRFEAKLKQAERKRNKG</sequence>
<evidence type="ECO:0000313" key="4">
    <source>
        <dbReference type="Proteomes" id="UP000092627"/>
    </source>
</evidence>
<keyword evidence="4" id="KW-1185">Reference proteome</keyword>
<dbReference type="EMBL" id="FLOC01000013">
    <property type="protein sequence ID" value="SBS32745.1"/>
    <property type="molecule type" value="Genomic_DNA"/>
</dbReference>
<comment type="pathway">
    <text evidence="1">Cofactor biosynthesis; ubiquinone biosynthesis.</text>
</comment>
<comment type="similarity">
    <text evidence="1">Belongs to the UbiJ family.</text>
</comment>
<dbReference type="SUPFAM" id="SSF55718">
    <property type="entry name" value="SCP-like"/>
    <property type="match status" value="1"/>
</dbReference>
<dbReference type="STRING" id="295068.MAQ5080_02344"/>
<dbReference type="InterPro" id="IPR036527">
    <property type="entry name" value="SCP2_sterol-bd_dom_sf"/>
</dbReference>
<dbReference type="InterPro" id="IPR003033">
    <property type="entry name" value="SCP2_sterol-bd_dom"/>
</dbReference>
<evidence type="ECO:0000256" key="1">
    <source>
        <dbReference type="HAMAP-Rule" id="MF_02215"/>
    </source>
</evidence>
<dbReference type="RefSeq" id="WP_067210368.1">
    <property type="nucleotide sequence ID" value="NZ_FLOC01000013.1"/>
</dbReference>
<feature type="domain" description="SCP2" evidence="2">
    <location>
        <begin position="16"/>
        <end position="115"/>
    </location>
</feature>
<organism evidence="3 4">
    <name type="scientific">Marinomonas aquimarina</name>
    <dbReference type="NCBI Taxonomy" id="295068"/>
    <lineage>
        <taxon>Bacteria</taxon>
        <taxon>Pseudomonadati</taxon>
        <taxon>Pseudomonadota</taxon>
        <taxon>Gammaproteobacteria</taxon>
        <taxon>Oceanospirillales</taxon>
        <taxon>Oceanospirillaceae</taxon>
        <taxon>Marinomonas</taxon>
    </lineage>
</organism>
<protein>
    <recommendedName>
        <fullName evidence="1">Ubiquinone biosynthesis accessory factor UbiJ</fullName>
    </recommendedName>
</protein>
<accession>A0A1A8TGX4</accession>
<dbReference type="HAMAP" id="MF_02215">
    <property type="entry name" value="UbiJ"/>
    <property type="match status" value="1"/>
</dbReference>
<evidence type="ECO:0000259" key="2">
    <source>
        <dbReference type="Pfam" id="PF02036"/>
    </source>
</evidence>
<name>A0A1A8TGX4_9GAMM</name>
<proteinExistence type="inferred from homology"/>